<gene>
    <name evidence="1" type="ORF">SAMN05660330_03703</name>
</gene>
<organism evidence="1 2">
    <name type="scientific">Desulforhopalus singaporensis</name>
    <dbReference type="NCBI Taxonomy" id="91360"/>
    <lineage>
        <taxon>Bacteria</taxon>
        <taxon>Pseudomonadati</taxon>
        <taxon>Thermodesulfobacteriota</taxon>
        <taxon>Desulfobulbia</taxon>
        <taxon>Desulfobulbales</taxon>
        <taxon>Desulfocapsaceae</taxon>
        <taxon>Desulforhopalus</taxon>
    </lineage>
</organism>
<keyword evidence="2" id="KW-1185">Reference proteome</keyword>
<dbReference type="InterPro" id="IPR017695">
    <property type="entry name" value="Se-dep_Mo_hydrolase_YqeB"/>
</dbReference>
<dbReference type="Proteomes" id="UP000199073">
    <property type="component" value="Unassembled WGS sequence"/>
</dbReference>
<accession>A0A1H0UTE3</accession>
<dbReference type="EMBL" id="FNJI01000035">
    <property type="protein sequence ID" value="SDP69026.1"/>
    <property type="molecule type" value="Genomic_DNA"/>
</dbReference>
<proteinExistence type="predicted"/>
<evidence type="ECO:0000313" key="1">
    <source>
        <dbReference type="EMBL" id="SDP69026.1"/>
    </source>
</evidence>
<dbReference type="AlphaFoldDB" id="A0A1H0UTE3"/>
<name>A0A1H0UTE3_9BACT</name>
<protein>
    <submittedName>
        <fullName evidence="1">Xanthine dehydrogenase accessory factor</fullName>
    </submittedName>
</protein>
<reference evidence="1 2" key="1">
    <citation type="submission" date="2016-10" db="EMBL/GenBank/DDBJ databases">
        <authorList>
            <person name="de Groot N.N."/>
        </authorList>
    </citation>
    <scope>NUCLEOTIDE SEQUENCE [LARGE SCALE GENOMIC DNA]</scope>
    <source>
        <strain evidence="1 2">DSM 12130</strain>
    </source>
</reference>
<sequence>MASGIAWRLFRSGFKNIILLDIENPMAVRRTVCFCEAIYDGRKTVDGVHAVLAQRDIEIDKTLNDNCIPVVIDPDWETILKRKPKVIIDAILAKKNLGTRIDDAELVIGLGPGFYAGSDVDMVIETHRGPNFGRVIFNGEASRDTGIPANVMGYDVERVIRAPASGRIQCAVQINDAVKAGDVIGTVQKKAVKALINGTVRGLIRNNIFVEKNVKIGDIEPRENVNNMLVSDKSLGLGGAVLEAVLSRFNI</sequence>
<evidence type="ECO:0000313" key="2">
    <source>
        <dbReference type="Proteomes" id="UP000199073"/>
    </source>
</evidence>
<dbReference type="STRING" id="91360.SAMN05660330_03703"/>
<dbReference type="NCBIfam" id="TIGR03309">
    <property type="entry name" value="matur_yqeB"/>
    <property type="match status" value="1"/>
</dbReference>